<accession>A0A550JGW4</accession>
<evidence type="ECO:0000313" key="3">
    <source>
        <dbReference type="EMBL" id="TRO82464.1"/>
    </source>
</evidence>
<dbReference type="OrthoDB" id="5297720at2"/>
<dbReference type="AlphaFoldDB" id="A0A550JGW4"/>
<evidence type="ECO:0000256" key="1">
    <source>
        <dbReference type="SAM" id="SignalP"/>
    </source>
</evidence>
<dbReference type="Proteomes" id="UP000317155">
    <property type="component" value="Unassembled WGS sequence"/>
</dbReference>
<proteinExistence type="predicted"/>
<keyword evidence="1" id="KW-0732">Signal</keyword>
<comment type="caution">
    <text evidence="3">The sequence shown here is derived from an EMBL/GenBank/DDBJ whole genome shotgun (WGS) entry which is preliminary data.</text>
</comment>
<name>A0A550JGW4_9BACT</name>
<dbReference type="Gene3D" id="2.30.30.40">
    <property type="entry name" value="SH3 Domains"/>
    <property type="match status" value="1"/>
</dbReference>
<protein>
    <submittedName>
        <fullName evidence="3">SH3 domain-containing protein</fullName>
    </submittedName>
</protein>
<keyword evidence="4" id="KW-1185">Reference proteome</keyword>
<organism evidence="3 4">
    <name type="scientific">Trichloromonas acetexigens</name>
    <dbReference type="NCBI Taxonomy" id="38815"/>
    <lineage>
        <taxon>Bacteria</taxon>
        <taxon>Pseudomonadati</taxon>
        <taxon>Thermodesulfobacteriota</taxon>
        <taxon>Desulfuromonadia</taxon>
        <taxon>Desulfuromonadales</taxon>
        <taxon>Trichloromonadaceae</taxon>
        <taxon>Trichloromonas</taxon>
    </lineage>
</organism>
<dbReference type="Pfam" id="PF08239">
    <property type="entry name" value="SH3_3"/>
    <property type="match status" value="1"/>
</dbReference>
<feature type="chain" id="PRO_5021982131" evidence="1">
    <location>
        <begin position="29"/>
        <end position="218"/>
    </location>
</feature>
<dbReference type="EMBL" id="VJVV01000004">
    <property type="protein sequence ID" value="TRO82464.1"/>
    <property type="molecule type" value="Genomic_DNA"/>
</dbReference>
<sequence length="218" mass="24277">MPSPSAKEVAMKKTAYVATLLISSLLGAATLPAEALADRRDHRSQRWEERAPRAVKHAPYRAPAKHYRGHEHVRVDKHDYYQRNGRFFRPDPSGLISVRAPIGAIVAGLPVGFSMVLSGGTNYYQAGGTYYNRVPGGYMVVDEPRHRLDRGYAGKAQRYVTVNSALLNIRSGPGQHFGIAGQVGHGQRLPVYDDREGWYYIEQPNGARGWIMADFALR</sequence>
<dbReference type="InterPro" id="IPR003646">
    <property type="entry name" value="SH3-like_bac-type"/>
</dbReference>
<evidence type="ECO:0000259" key="2">
    <source>
        <dbReference type="PROSITE" id="PS51781"/>
    </source>
</evidence>
<reference evidence="3 4" key="1">
    <citation type="submission" date="2019-07" db="EMBL/GenBank/DDBJ databases">
        <title>Insights of Desulfuromonas acetexigens electromicrobiology.</title>
        <authorList>
            <person name="Katuri K."/>
            <person name="Sapireddy V."/>
            <person name="Shaw D.R."/>
            <person name="Saikaly P."/>
        </authorList>
    </citation>
    <scope>NUCLEOTIDE SEQUENCE [LARGE SCALE GENOMIC DNA]</scope>
    <source>
        <strain evidence="3 4">2873</strain>
    </source>
</reference>
<dbReference type="InterPro" id="IPR045398">
    <property type="entry name" value="DUF6515"/>
</dbReference>
<evidence type="ECO:0000313" key="4">
    <source>
        <dbReference type="Proteomes" id="UP000317155"/>
    </source>
</evidence>
<dbReference type="PROSITE" id="PS51781">
    <property type="entry name" value="SH3B"/>
    <property type="match status" value="1"/>
</dbReference>
<feature type="domain" description="SH3b" evidence="2">
    <location>
        <begin position="155"/>
        <end position="218"/>
    </location>
</feature>
<gene>
    <name evidence="3" type="ORF">FL622_07755</name>
</gene>
<dbReference type="Pfam" id="PF20125">
    <property type="entry name" value="DUF6515"/>
    <property type="match status" value="1"/>
</dbReference>
<feature type="signal peptide" evidence="1">
    <location>
        <begin position="1"/>
        <end position="28"/>
    </location>
</feature>